<evidence type="ECO:0000313" key="4">
    <source>
        <dbReference type="EMBL" id="MCA6075963.1"/>
    </source>
</evidence>
<keyword evidence="1" id="KW-0732">Signal</keyword>
<dbReference type="SUPFAM" id="SSF54593">
    <property type="entry name" value="Glyoxalase/Bleomycin resistance protein/Dihydroxybiphenyl dioxygenase"/>
    <property type="match status" value="2"/>
</dbReference>
<feature type="domain" description="VOC" evidence="2">
    <location>
        <begin position="164"/>
        <end position="277"/>
    </location>
</feature>
<dbReference type="PANTHER" id="PTHR33993:SF14">
    <property type="entry name" value="GB|AAF24581.1"/>
    <property type="match status" value="1"/>
</dbReference>
<comment type="caution">
    <text evidence="4">The sequence shown here is derived from an EMBL/GenBank/DDBJ whole genome shotgun (WGS) entry which is preliminary data.</text>
</comment>
<accession>A0A9X1KWJ9</accession>
<dbReference type="InterPro" id="IPR052164">
    <property type="entry name" value="Anthracycline_SecMetBiosynth"/>
</dbReference>
<feature type="chain" id="PRO_5041195028" evidence="1">
    <location>
        <begin position="22"/>
        <end position="280"/>
    </location>
</feature>
<dbReference type="InterPro" id="IPR041581">
    <property type="entry name" value="Glyoxalase_6"/>
</dbReference>
<gene>
    <name evidence="3" type="ORF">LDX50_07885</name>
    <name evidence="4" type="ORF">LDX50_13855</name>
    <name evidence="5" type="ORF">LDX50_19575</name>
</gene>
<dbReference type="AlphaFoldDB" id="A0A9X1KWJ9"/>
<dbReference type="PROSITE" id="PS51257">
    <property type="entry name" value="PROKAR_LIPOPROTEIN"/>
    <property type="match status" value="1"/>
</dbReference>
<feature type="signal peptide" evidence="1">
    <location>
        <begin position="1"/>
        <end position="21"/>
    </location>
</feature>
<dbReference type="PANTHER" id="PTHR33993">
    <property type="entry name" value="GLYOXALASE-RELATED"/>
    <property type="match status" value="1"/>
</dbReference>
<dbReference type="EMBL" id="JAIXNE010000002">
    <property type="protein sequence ID" value="MCA6074786.1"/>
    <property type="molecule type" value="Genomic_DNA"/>
</dbReference>
<dbReference type="Gene3D" id="3.10.180.10">
    <property type="entry name" value="2,3-Dihydroxybiphenyl 1,2-Dioxygenase, domain 1"/>
    <property type="match status" value="2"/>
</dbReference>
<reference evidence="4" key="1">
    <citation type="submission" date="2021-09" db="EMBL/GenBank/DDBJ databases">
        <title>Fulvivirga sp. isolated from coastal sediment.</title>
        <authorList>
            <person name="Yu H."/>
        </authorList>
    </citation>
    <scope>NUCLEOTIDE SEQUENCE</scope>
    <source>
        <strain evidence="4">1062</strain>
    </source>
</reference>
<proteinExistence type="predicted"/>
<protein>
    <submittedName>
        <fullName evidence="4">VOC family protein</fullName>
    </submittedName>
</protein>
<feature type="domain" description="VOC" evidence="2">
    <location>
        <begin position="39"/>
        <end position="150"/>
    </location>
</feature>
<evidence type="ECO:0000313" key="3">
    <source>
        <dbReference type="EMBL" id="MCA6074786.1"/>
    </source>
</evidence>
<dbReference type="CDD" id="cd07247">
    <property type="entry name" value="SgaA_N_like"/>
    <property type="match status" value="1"/>
</dbReference>
<dbReference type="InterPro" id="IPR004360">
    <property type="entry name" value="Glyas_Fos-R_dOase_dom"/>
</dbReference>
<dbReference type="EMBL" id="JAIXNE010000003">
    <property type="protein sequence ID" value="MCA6075963.1"/>
    <property type="molecule type" value="Genomic_DNA"/>
</dbReference>
<dbReference type="RefSeq" id="WP_225697898.1">
    <property type="nucleotide sequence ID" value="NZ_JAIXNE010000002.1"/>
</dbReference>
<organism evidence="4 6">
    <name type="scientific">Fulvivirga sedimenti</name>
    <dbReference type="NCBI Taxonomy" id="2879465"/>
    <lineage>
        <taxon>Bacteria</taxon>
        <taxon>Pseudomonadati</taxon>
        <taxon>Bacteroidota</taxon>
        <taxon>Cytophagia</taxon>
        <taxon>Cytophagales</taxon>
        <taxon>Fulvivirgaceae</taxon>
        <taxon>Fulvivirga</taxon>
    </lineage>
</organism>
<dbReference type="InterPro" id="IPR037523">
    <property type="entry name" value="VOC_core"/>
</dbReference>
<evidence type="ECO:0000259" key="2">
    <source>
        <dbReference type="PROSITE" id="PS51819"/>
    </source>
</evidence>
<dbReference type="Pfam" id="PF18029">
    <property type="entry name" value="Glyoxalase_6"/>
    <property type="match status" value="1"/>
</dbReference>
<dbReference type="EMBL" id="JAIXNE010000004">
    <property type="protein sequence ID" value="MCA6077091.1"/>
    <property type="molecule type" value="Genomic_DNA"/>
</dbReference>
<dbReference type="PROSITE" id="PS51819">
    <property type="entry name" value="VOC"/>
    <property type="match status" value="2"/>
</dbReference>
<dbReference type="InterPro" id="IPR029068">
    <property type="entry name" value="Glyas_Bleomycin-R_OHBP_Dase"/>
</dbReference>
<evidence type="ECO:0000313" key="6">
    <source>
        <dbReference type="Proteomes" id="UP001139409"/>
    </source>
</evidence>
<keyword evidence="6" id="KW-1185">Reference proteome</keyword>
<sequence length="280" mass="31081">MKYLCLPVSLFFMMILASCSADNYPPIVDVPTYNYRYGQFVWHELGTSNVDASREFYGQLFNWEFESIPTTDGNYTLIRQGNKYLGGMIETKSQQNLWIGAISVEDTEKALDFLSSMGASTVIGTTRITGRGSMALLKDPQGAAVSIIHSSAGDPPLLEADANEWLWMELWSDQPESSAEFYGKTLGYDITEQVANGKPYWIFGKQELKIAGISPNPISNMTTQWVPYIKVTDPEETVNRAKSLGATILMAPNQAIRNGSVAVLTDPNGAIFCIQKWPFN</sequence>
<evidence type="ECO:0000256" key="1">
    <source>
        <dbReference type="SAM" id="SignalP"/>
    </source>
</evidence>
<evidence type="ECO:0000313" key="5">
    <source>
        <dbReference type="EMBL" id="MCA6077091.1"/>
    </source>
</evidence>
<dbReference type="Proteomes" id="UP001139409">
    <property type="component" value="Unassembled WGS sequence"/>
</dbReference>
<dbReference type="Pfam" id="PF00903">
    <property type="entry name" value="Glyoxalase"/>
    <property type="match status" value="1"/>
</dbReference>
<name>A0A9X1KWJ9_9BACT</name>